<organism evidence="1 2">
    <name type="scientific">Reticulomyxa filosa</name>
    <dbReference type="NCBI Taxonomy" id="46433"/>
    <lineage>
        <taxon>Eukaryota</taxon>
        <taxon>Sar</taxon>
        <taxon>Rhizaria</taxon>
        <taxon>Retaria</taxon>
        <taxon>Foraminifera</taxon>
        <taxon>Monothalamids</taxon>
        <taxon>Reticulomyxidae</taxon>
        <taxon>Reticulomyxa</taxon>
    </lineage>
</organism>
<dbReference type="InterPro" id="IPR027417">
    <property type="entry name" value="P-loop_NTPase"/>
</dbReference>
<comment type="caution">
    <text evidence="1">The sequence shown here is derived from an EMBL/GenBank/DDBJ whole genome shotgun (WGS) entry which is preliminary data.</text>
</comment>
<keyword evidence="2" id="KW-1185">Reference proteome</keyword>
<evidence type="ECO:0000313" key="2">
    <source>
        <dbReference type="Proteomes" id="UP000023152"/>
    </source>
</evidence>
<reference evidence="1 2" key="1">
    <citation type="journal article" date="2013" name="Curr. Biol.">
        <title>The Genome of the Foraminiferan Reticulomyxa filosa.</title>
        <authorList>
            <person name="Glockner G."/>
            <person name="Hulsmann N."/>
            <person name="Schleicher M."/>
            <person name="Noegel A.A."/>
            <person name="Eichinger L."/>
            <person name="Gallinger C."/>
            <person name="Pawlowski J."/>
            <person name="Sierra R."/>
            <person name="Euteneuer U."/>
            <person name="Pillet L."/>
            <person name="Moustafa A."/>
            <person name="Platzer M."/>
            <person name="Groth M."/>
            <person name="Szafranski K."/>
            <person name="Schliwa M."/>
        </authorList>
    </citation>
    <scope>NUCLEOTIDE SEQUENCE [LARGE SCALE GENOMIC DNA]</scope>
</reference>
<name>X6LIT7_RETFI</name>
<protein>
    <recommendedName>
        <fullName evidence="3">NACHT domain-containing protein</fullName>
    </recommendedName>
</protein>
<proteinExistence type="predicted"/>
<dbReference type="OrthoDB" id="2443807at2759"/>
<dbReference type="Proteomes" id="UP000023152">
    <property type="component" value="Unassembled WGS sequence"/>
</dbReference>
<dbReference type="AlphaFoldDB" id="X6LIT7"/>
<accession>X6LIT7</accession>
<evidence type="ECO:0000313" key="1">
    <source>
        <dbReference type="EMBL" id="ETO01276.1"/>
    </source>
</evidence>
<sequence>TLQGKNINKASIEAIREKAYFVFIMDGFDEIFDKYSQSDNNDTYFYDRFNLNQWNAKVIVTCRSNVLNDDDIKTTLIGVNHNNAMMHLWPFTQQ</sequence>
<feature type="non-terminal residue" evidence="1">
    <location>
        <position position="1"/>
    </location>
</feature>
<dbReference type="Gene3D" id="3.40.50.300">
    <property type="entry name" value="P-loop containing nucleotide triphosphate hydrolases"/>
    <property type="match status" value="1"/>
</dbReference>
<evidence type="ECO:0008006" key="3">
    <source>
        <dbReference type="Google" id="ProtNLM"/>
    </source>
</evidence>
<gene>
    <name evidence="1" type="ORF">RFI_36164</name>
</gene>
<dbReference type="EMBL" id="ASPP01038730">
    <property type="protein sequence ID" value="ETO01276.1"/>
    <property type="molecule type" value="Genomic_DNA"/>
</dbReference>